<dbReference type="EMBL" id="VSSQ01009202">
    <property type="protein sequence ID" value="MPM40978.1"/>
    <property type="molecule type" value="Genomic_DNA"/>
</dbReference>
<name>A0A644ZKW4_9ZZZZ</name>
<reference evidence="1" key="1">
    <citation type="submission" date="2019-08" db="EMBL/GenBank/DDBJ databases">
        <authorList>
            <person name="Kucharzyk K."/>
            <person name="Murdoch R.W."/>
            <person name="Higgins S."/>
            <person name="Loffler F."/>
        </authorList>
    </citation>
    <scope>NUCLEOTIDE SEQUENCE</scope>
</reference>
<dbReference type="Gene3D" id="2.40.70.10">
    <property type="entry name" value="Acid Proteases"/>
    <property type="match status" value="1"/>
</dbReference>
<protein>
    <recommendedName>
        <fullName evidence="2">Peptidase A2 domain-containing protein</fullName>
    </recommendedName>
</protein>
<dbReference type="Pfam" id="PF13650">
    <property type="entry name" value="Asp_protease_2"/>
    <property type="match status" value="1"/>
</dbReference>
<dbReference type="AlphaFoldDB" id="A0A644ZKW4"/>
<dbReference type="InterPro" id="IPR021109">
    <property type="entry name" value="Peptidase_aspartic_dom_sf"/>
</dbReference>
<organism evidence="1">
    <name type="scientific">bioreactor metagenome</name>
    <dbReference type="NCBI Taxonomy" id="1076179"/>
    <lineage>
        <taxon>unclassified sequences</taxon>
        <taxon>metagenomes</taxon>
        <taxon>ecological metagenomes</taxon>
    </lineage>
</organism>
<evidence type="ECO:0008006" key="2">
    <source>
        <dbReference type="Google" id="ProtNLM"/>
    </source>
</evidence>
<comment type="caution">
    <text evidence="1">The sequence shown here is derived from an EMBL/GenBank/DDBJ whole genome shotgun (WGS) entry which is preliminary data.</text>
</comment>
<gene>
    <name evidence="1" type="ORF">SDC9_87627</name>
</gene>
<sequence>MKHPVILFLFIVFGSLTLPAQTGNNEQELVDLLYGKRIKEAIEYYDKHKDNLLHPFTVDSYKLFTDIYLNKSDSVFLQLPLFMEKYYGSVFDDDLVFFLPSLYFDAGDYVNGLKMVEILESFFLKRNEKIEKMLEELTRLKNSYPISQLEIHNDSTTEDVHIPVKTEPLLLFEAKYNGSPLQTVFDTGSSLPFLTDKKNADKAGIKIKEAYGMNMMNGVERSSANGWIDSIRIGSLLIKNVPVFVFEQELMKEFTPDSILMDKGKKAKADSIFDQMQIIMGMPVIQMLNHIQFNFPKNEMVISLNRKDPGNENNNMYVESNYLYLKSTINDIDFSAFFDTGANLGKTAVVLTNQFYQVHKDKFPTLSPDENESLPKLCSEGEVSSSPTLTKPASFILSINGNRMDLHKEAIIIDPDSDSYSIPFSFQKEGFLTLEFMKKFRNVTFDFHNMMFDGDTNE</sequence>
<evidence type="ECO:0000313" key="1">
    <source>
        <dbReference type="EMBL" id="MPM40978.1"/>
    </source>
</evidence>
<proteinExistence type="predicted"/>
<accession>A0A644ZKW4</accession>